<evidence type="ECO:0000259" key="6">
    <source>
        <dbReference type="PROSITE" id="PS51834"/>
    </source>
</evidence>
<dbReference type="GO" id="GO:0006914">
    <property type="term" value="P:autophagy"/>
    <property type="evidence" value="ECO:0007669"/>
    <property type="project" value="UniProtKB-KW"/>
</dbReference>
<dbReference type="OrthoDB" id="2289278at2759"/>
<gene>
    <name evidence="7" type="ORF">Cfor_07808</name>
</gene>
<dbReference type="Proteomes" id="UP000502823">
    <property type="component" value="Unassembled WGS sequence"/>
</dbReference>
<keyword evidence="4" id="KW-0072">Autophagy</keyword>
<evidence type="ECO:0000256" key="1">
    <source>
        <dbReference type="ARBA" id="ARBA00004496"/>
    </source>
</evidence>
<reference evidence="8" key="1">
    <citation type="submission" date="2020-01" db="EMBL/GenBank/DDBJ databases">
        <title>Draft genome sequence of the Termite Coptotermes fromosanus.</title>
        <authorList>
            <person name="Itakura S."/>
            <person name="Yosikawa Y."/>
            <person name="Umezawa K."/>
        </authorList>
    </citation>
    <scope>NUCLEOTIDE SEQUENCE [LARGE SCALE GENOMIC DNA]</scope>
</reference>
<proteinExistence type="inferred from homology"/>
<dbReference type="InterPro" id="IPR037521">
    <property type="entry name" value="FLCN/SMCR8_DENN"/>
</dbReference>
<dbReference type="PANTHER" id="PTHR31334">
    <property type="entry name" value="SMITH-MAGENIS SYNDROME REGION GENE 8 PROTEIN"/>
    <property type="match status" value="1"/>
</dbReference>
<dbReference type="EMBL" id="BLKM01000308">
    <property type="protein sequence ID" value="GFG31460.1"/>
    <property type="molecule type" value="Genomic_DNA"/>
</dbReference>
<dbReference type="GO" id="GO:0005737">
    <property type="term" value="C:cytoplasm"/>
    <property type="evidence" value="ECO:0007669"/>
    <property type="project" value="UniProtKB-SubCell"/>
</dbReference>
<evidence type="ECO:0000256" key="4">
    <source>
        <dbReference type="ARBA" id="ARBA00023006"/>
    </source>
</evidence>
<dbReference type="PANTHER" id="PTHR31334:SF1">
    <property type="entry name" value="GUANINE NUCLEOTIDE EXCHANGE PROTEIN SMCR8"/>
    <property type="match status" value="1"/>
</dbReference>
<evidence type="ECO:0000256" key="5">
    <source>
        <dbReference type="ARBA" id="ARBA00038137"/>
    </source>
</evidence>
<protein>
    <recommendedName>
        <fullName evidence="6">UDENN FLCN/SMCR8-type domain-containing protein</fullName>
    </recommendedName>
</protein>
<sequence length="742" mass="83046">MAAIFADAVVFGYKALSKESSPMSYDEESVHLAAEARDNWRPQNQCLCARQDFIIFAEFSEVMGPIPLLTIPLHAEEGAGIEINNFIMRIMSVDYQANPNDSVFCEDAQVLQTFIMSGLHAYVHYLTLHDPGARGFVRPLCLAYVTADQYKLSRMFPVLRKQFLQASAVTQIVKHDNRLWFRNEISSILHCIKETQNKYLYWKKKEEDGYVLSDEGQQILEQTNMDQLVQQSTDYAHMLHALGPLLRADAGLSDELLGRWKCGFAQADKADMILSALCIDSHHEVIGSSGSCLKGVLALSPWGLSAAVWNLVLLLRHHRECRLKPDSIMVSTEVDQIILKDNVEEALSDSEYLQLLDSLAHPQDLTVYKTSSQHGDLSSSNNIQSSVEILEANIMSGGNEVASSYHSVPESLSEILAGRRISQDNGEDEVNRAEEALPGLNLNDLDITSSYTSSNDSFLDISETSSCNSDKWSGASQEQTADRKSHCLWKCQKSGSGILKFFQTYEKVAHHLLYSLLIGRTVVLVGRHSSEHKASHIMNALSPYVPLMPGQEVRLLRWHCGILVPSHISSYHMIGVCVPERLSVHDMISFKDKNSVTMLDVSNKQLFGPAYSGHLLGSLEHAAQHMPSDHSLMLFLQTIAAALNEKLFMYLTLVKKKPISVKAHSRHSPGSDVLRVLGLDGCDAEIHTSQFSKSSESVRDLLTAGMPVQDWMVVSAVFRYFYDKIHVSTFCHMVYMCMWHEN</sequence>
<evidence type="ECO:0000313" key="8">
    <source>
        <dbReference type="Proteomes" id="UP000502823"/>
    </source>
</evidence>
<organism evidence="7 8">
    <name type="scientific">Coptotermes formosanus</name>
    <name type="common">Formosan subterranean termite</name>
    <dbReference type="NCBI Taxonomy" id="36987"/>
    <lineage>
        <taxon>Eukaryota</taxon>
        <taxon>Metazoa</taxon>
        <taxon>Ecdysozoa</taxon>
        <taxon>Arthropoda</taxon>
        <taxon>Hexapoda</taxon>
        <taxon>Insecta</taxon>
        <taxon>Pterygota</taxon>
        <taxon>Neoptera</taxon>
        <taxon>Polyneoptera</taxon>
        <taxon>Dictyoptera</taxon>
        <taxon>Blattodea</taxon>
        <taxon>Blattoidea</taxon>
        <taxon>Termitoidae</taxon>
        <taxon>Rhinotermitidae</taxon>
        <taxon>Coptotermes</taxon>
    </lineage>
</organism>
<evidence type="ECO:0000256" key="2">
    <source>
        <dbReference type="ARBA" id="ARBA00022490"/>
    </source>
</evidence>
<evidence type="ECO:0000313" key="7">
    <source>
        <dbReference type="EMBL" id="GFG31460.1"/>
    </source>
</evidence>
<keyword evidence="3" id="KW-0344">Guanine-nucleotide releasing factor</keyword>
<comment type="caution">
    <text evidence="7">The sequence shown here is derived from an EMBL/GenBank/DDBJ whole genome shotgun (WGS) entry which is preliminary data.</text>
</comment>
<comment type="similarity">
    <text evidence="5">Belongs to the SMCR8 family.</text>
</comment>
<evidence type="ECO:0000256" key="3">
    <source>
        <dbReference type="ARBA" id="ARBA00022658"/>
    </source>
</evidence>
<dbReference type="AlphaFoldDB" id="A0A6L2PJ30"/>
<name>A0A6L2PJ30_COPFO</name>
<dbReference type="PROSITE" id="PS51834">
    <property type="entry name" value="DENN_FLCN_SMCR8"/>
    <property type="match status" value="1"/>
</dbReference>
<dbReference type="InParanoid" id="A0A6L2PJ30"/>
<keyword evidence="2" id="KW-0963">Cytoplasm</keyword>
<accession>A0A6L2PJ30</accession>
<comment type="subcellular location">
    <subcellularLocation>
        <location evidence="1">Cytoplasm</location>
    </subcellularLocation>
</comment>
<feature type="domain" description="UDENN FLCN/SMCR8-type" evidence="6">
    <location>
        <begin position="44"/>
        <end position="695"/>
    </location>
</feature>
<keyword evidence="8" id="KW-1185">Reference proteome</keyword>
<dbReference type="GO" id="GO:0032045">
    <property type="term" value="C:guanyl-nucleotide exchange factor complex"/>
    <property type="evidence" value="ECO:0007669"/>
    <property type="project" value="TreeGrafter"/>
</dbReference>
<dbReference type="GO" id="GO:0005085">
    <property type="term" value="F:guanyl-nucleotide exchange factor activity"/>
    <property type="evidence" value="ECO:0007669"/>
    <property type="project" value="UniProtKB-KW"/>
</dbReference>